<evidence type="ECO:0000313" key="1">
    <source>
        <dbReference type="EMBL" id="JAD96242.1"/>
    </source>
</evidence>
<organism evidence="1">
    <name type="scientific">Arundo donax</name>
    <name type="common">Giant reed</name>
    <name type="synonym">Donax arundinaceus</name>
    <dbReference type="NCBI Taxonomy" id="35708"/>
    <lineage>
        <taxon>Eukaryota</taxon>
        <taxon>Viridiplantae</taxon>
        <taxon>Streptophyta</taxon>
        <taxon>Embryophyta</taxon>
        <taxon>Tracheophyta</taxon>
        <taxon>Spermatophyta</taxon>
        <taxon>Magnoliopsida</taxon>
        <taxon>Liliopsida</taxon>
        <taxon>Poales</taxon>
        <taxon>Poaceae</taxon>
        <taxon>PACMAD clade</taxon>
        <taxon>Arundinoideae</taxon>
        <taxon>Arundineae</taxon>
        <taxon>Arundo</taxon>
    </lineage>
</organism>
<accession>A0A0A9EJL7</accession>
<dbReference type="EMBL" id="GBRH01201653">
    <property type="protein sequence ID" value="JAD96242.1"/>
    <property type="molecule type" value="Transcribed_RNA"/>
</dbReference>
<protein>
    <submittedName>
        <fullName evidence="1">CESA6</fullName>
    </submittedName>
</protein>
<reference evidence="1" key="2">
    <citation type="journal article" date="2015" name="Data Brief">
        <title>Shoot transcriptome of the giant reed, Arundo donax.</title>
        <authorList>
            <person name="Barrero R.A."/>
            <person name="Guerrero F.D."/>
            <person name="Moolhuijzen P."/>
            <person name="Goolsby J.A."/>
            <person name="Tidwell J."/>
            <person name="Bellgard S.E."/>
            <person name="Bellgard M.I."/>
        </authorList>
    </citation>
    <scope>NUCLEOTIDE SEQUENCE</scope>
    <source>
        <tissue evidence="1">Shoot tissue taken approximately 20 cm above the soil surface</tissue>
    </source>
</reference>
<reference evidence="1" key="1">
    <citation type="submission" date="2014-09" db="EMBL/GenBank/DDBJ databases">
        <authorList>
            <person name="Magalhaes I.L.F."/>
            <person name="Oliveira U."/>
            <person name="Santos F.R."/>
            <person name="Vidigal T.H.D.A."/>
            <person name="Brescovit A.D."/>
            <person name="Santos A.J."/>
        </authorList>
    </citation>
    <scope>NUCLEOTIDE SEQUENCE</scope>
    <source>
        <tissue evidence="1">Shoot tissue taken approximately 20 cm above the soil surface</tissue>
    </source>
</reference>
<name>A0A0A9EJL7_ARUDO</name>
<sequence>MIAHIVSRPGASILHCPSFLGNLFGFRNQGIDSYLEFLVFSLHCSPLPNKGRSNLIF</sequence>
<dbReference type="AlphaFoldDB" id="A0A0A9EJL7"/>
<proteinExistence type="predicted"/>